<proteinExistence type="predicted"/>
<feature type="region of interest" description="Disordered" evidence="1">
    <location>
        <begin position="170"/>
        <end position="189"/>
    </location>
</feature>
<dbReference type="STRING" id="1267564.SAMN05192561_105120"/>
<evidence type="ECO:0000313" key="3">
    <source>
        <dbReference type="Proteomes" id="UP000199215"/>
    </source>
</evidence>
<reference evidence="2 3" key="1">
    <citation type="submission" date="2016-10" db="EMBL/GenBank/DDBJ databases">
        <authorList>
            <person name="de Groot N.N."/>
        </authorList>
    </citation>
    <scope>NUCLEOTIDE SEQUENCE [LARGE SCALE GENOMIC DNA]</scope>
    <source>
        <strain evidence="2 3">IBRC-M10418</strain>
    </source>
</reference>
<sequence>MWYMSDHYTRRTLLTALGAAGVTSVAGCLSSGDSRFRLSAYPTEDPYEAFLLTDPAGHRAQFAIDYPDEYKRAVYDELLASGSVTVLNYQLAYEYEFGSEPRERPQFATDGDRYYRIHVETIRTVKRDWWEFYLDLQDAEQPDSTDPVTVPVTSLSDRDQQILQQAMEAAAADRDPAIDVSDQKPGSRGVTYHSHLDTEASDLVPSPPFEYLQHNDHLFQARAEQTAIPVSERTFTAEQIGRSRSEYEQHVRDTVLEVDFSTGSLSSEAIEILDTATDGRPVSGFYEESPPMSDGLDTVLTQLNAADHVQEHSEYTEYTTFPNMYAVYDGSWYEFELAVYP</sequence>
<dbReference type="AlphaFoldDB" id="A0A1H6J3A5"/>
<gene>
    <name evidence="2" type="ORF">SAMN05192561_105120</name>
</gene>
<keyword evidence="3" id="KW-1185">Reference proteome</keyword>
<name>A0A1H6J3A5_9EURY</name>
<accession>A0A1H6J3A5</accession>
<protein>
    <submittedName>
        <fullName evidence="2">Uncharacterized protein</fullName>
    </submittedName>
</protein>
<evidence type="ECO:0000313" key="2">
    <source>
        <dbReference type="EMBL" id="SEH53942.1"/>
    </source>
</evidence>
<evidence type="ECO:0000256" key="1">
    <source>
        <dbReference type="SAM" id="MobiDB-lite"/>
    </source>
</evidence>
<organism evidence="2 3">
    <name type="scientific">Halopenitus malekzadehii</name>
    <dbReference type="NCBI Taxonomy" id="1267564"/>
    <lineage>
        <taxon>Archaea</taxon>
        <taxon>Methanobacteriati</taxon>
        <taxon>Methanobacteriota</taxon>
        <taxon>Stenosarchaea group</taxon>
        <taxon>Halobacteria</taxon>
        <taxon>Halobacteriales</taxon>
        <taxon>Haloferacaceae</taxon>
        <taxon>Halopenitus</taxon>
    </lineage>
</organism>
<dbReference type="EMBL" id="FNWU01000005">
    <property type="protein sequence ID" value="SEH53942.1"/>
    <property type="molecule type" value="Genomic_DNA"/>
</dbReference>
<dbReference type="Proteomes" id="UP000199215">
    <property type="component" value="Unassembled WGS sequence"/>
</dbReference>